<reference evidence="7" key="1">
    <citation type="submission" date="2022-11" db="EMBL/GenBank/DDBJ databases">
        <title>Centuries of genome instability and evolution in soft-shell clam transmissible cancer (bioRxiv).</title>
        <authorList>
            <person name="Hart S.F.M."/>
            <person name="Yonemitsu M.A."/>
            <person name="Giersch R.M."/>
            <person name="Beal B.F."/>
            <person name="Arriagada G."/>
            <person name="Davis B.W."/>
            <person name="Ostrander E.A."/>
            <person name="Goff S.P."/>
            <person name="Metzger M.J."/>
        </authorList>
    </citation>
    <scope>NUCLEOTIDE SEQUENCE</scope>
    <source>
        <strain evidence="7">MELC-2E11</strain>
        <tissue evidence="7">Siphon/mantle</tissue>
    </source>
</reference>
<dbReference type="PROSITE" id="PS50145">
    <property type="entry name" value="ZF_TRAF"/>
    <property type="match status" value="1"/>
</dbReference>
<evidence type="ECO:0000313" key="7">
    <source>
        <dbReference type="EMBL" id="WAR24375.1"/>
    </source>
</evidence>
<feature type="region of interest" description="Disordered" evidence="5">
    <location>
        <begin position="448"/>
        <end position="483"/>
    </location>
</feature>
<proteinExistence type="predicted"/>
<dbReference type="PANTHER" id="PTHR10131:SF94">
    <property type="entry name" value="TNF RECEPTOR-ASSOCIATED FACTOR 4"/>
    <property type="match status" value="1"/>
</dbReference>
<gene>
    <name evidence="7" type="ORF">MAR_038044</name>
</gene>
<keyword evidence="8" id="KW-1185">Reference proteome</keyword>
<evidence type="ECO:0000256" key="4">
    <source>
        <dbReference type="PROSITE-ProRule" id="PRU00207"/>
    </source>
</evidence>
<dbReference type="Pfam" id="PF02176">
    <property type="entry name" value="zf-TRAF"/>
    <property type="match status" value="1"/>
</dbReference>
<evidence type="ECO:0000256" key="3">
    <source>
        <dbReference type="ARBA" id="ARBA00022833"/>
    </source>
</evidence>
<evidence type="ECO:0000259" key="6">
    <source>
        <dbReference type="PROSITE" id="PS50145"/>
    </source>
</evidence>
<dbReference type="Pfam" id="PF13676">
    <property type="entry name" value="TIR_2"/>
    <property type="match status" value="1"/>
</dbReference>
<dbReference type="Proteomes" id="UP001164746">
    <property type="component" value="Chromosome 13"/>
</dbReference>
<name>A0ABY7FQS3_MYAAR</name>
<evidence type="ECO:0000313" key="8">
    <source>
        <dbReference type="Proteomes" id="UP001164746"/>
    </source>
</evidence>
<feature type="compositionally biased region" description="Basic and acidic residues" evidence="5">
    <location>
        <begin position="448"/>
        <end position="477"/>
    </location>
</feature>
<dbReference type="InterPro" id="IPR013083">
    <property type="entry name" value="Znf_RING/FYVE/PHD"/>
</dbReference>
<dbReference type="InterPro" id="IPR000157">
    <property type="entry name" value="TIR_dom"/>
</dbReference>
<keyword evidence="2 4" id="KW-0863">Zinc-finger</keyword>
<dbReference type="PANTHER" id="PTHR10131">
    <property type="entry name" value="TNF RECEPTOR ASSOCIATED FACTOR"/>
    <property type="match status" value="1"/>
</dbReference>
<feature type="domain" description="TRAF-type" evidence="6">
    <location>
        <begin position="242"/>
        <end position="293"/>
    </location>
</feature>
<protein>
    <submittedName>
        <fullName evidence="7">Y2098-like protein</fullName>
    </submittedName>
</protein>
<dbReference type="Gene3D" id="3.30.40.10">
    <property type="entry name" value="Zinc/RING finger domain, C3HC4 (zinc finger)"/>
    <property type="match status" value="3"/>
</dbReference>
<dbReference type="SUPFAM" id="SSF52200">
    <property type="entry name" value="Toll/Interleukin receptor TIR domain"/>
    <property type="match status" value="1"/>
</dbReference>
<dbReference type="InterPro" id="IPR001293">
    <property type="entry name" value="Znf_TRAF"/>
</dbReference>
<dbReference type="Gene3D" id="3.40.50.10140">
    <property type="entry name" value="Toll/interleukin-1 receptor homology (TIR) domain"/>
    <property type="match status" value="1"/>
</dbReference>
<evidence type="ECO:0000256" key="2">
    <source>
        <dbReference type="ARBA" id="ARBA00022771"/>
    </source>
</evidence>
<evidence type="ECO:0000256" key="1">
    <source>
        <dbReference type="ARBA" id="ARBA00022723"/>
    </source>
</evidence>
<evidence type="ECO:0000256" key="5">
    <source>
        <dbReference type="SAM" id="MobiDB-lite"/>
    </source>
</evidence>
<accession>A0ABY7FQS3</accession>
<feature type="zinc finger region" description="TRAF-type" evidence="4">
    <location>
        <begin position="242"/>
        <end position="293"/>
    </location>
</feature>
<dbReference type="InterPro" id="IPR035897">
    <property type="entry name" value="Toll_tir_struct_dom_sf"/>
</dbReference>
<sequence length="575" mass="67254">MKPKGRPGKQSRGCGKESDVNAMYAEEDWEIVEPLLEFLKHKKVRVFDPHRDGMANETNLKIWVDKGIYNSKMSVIFLSRRWSEMVEFTFRTECAVTRFAHTVGRHRVLLVLLDSRKIPDNLRHFQKIYAWKLKQHPKDPKNKFQRGRLFWTNPYIGSDKRQAYITDEKQRRFGKTEILRHIGKVKTVFEHFELHCTFDRCTFRCQGNEVLEAYYHLQQCQFQQIACRYCNQFITKKKILKHENERCLYKKVACPNPSCNGTFPAKSVEEHKKKCPFEEVECIHAVYGCKMKFKKMETKKHLDSCQFVKIFCNGCRKEYFRRDVYSHKCEDALPMHFQKTKPNFSCNDVKRTETFNCKHQGCSFVGTSPKYQRHVVCCDYRRQRCEHCGDRFPVKDLTQHEQNCQKIDECQACGMAVPRSAKDTHEYVCTALELSSFGGADLMMRTDLKNKETKSKSEERGAVLKERGPKSNRENVRKTSGGKSPWSIFQPVIETTPYDVRIVTAVTSPAPSSSVFDLKRVLHSTSNDFVDLRDLKLAPITQKSRYMFNHLEEILAESISNGNVHSGFFEMSSYW</sequence>
<keyword evidence="1 4" id="KW-0479">Metal-binding</keyword>
<keyword evidence="3 4" id="KW-0862">Zinc</keyword>
<organism evidence="7 8">
    <name type="scientific">Mya arenaria</name>
    <name type="common">Soft-shell clam</name>
    <dbReference type="NCBI Taxonomy" id="6604"/>
    <lineage>
        <taxon>Eukaryota</taxon>
        <taxon>Metazoa</taxon>
        <taxon>Spiralia</taxon>
        <taxon>Lophotrochozoa</taxon>
        <taxon>Mollusca</taxon>
        <taxon>Bivalvia</taxon>
        <taxon>Autobranchia</taxon>
        <taxon>Heteroconchia</taxon>
        <taxon>Euheterodonta</taxon>
        <taxon>Imparidentia</taxon>
        <taxon>Neoheterodontei</taxon>
        <taxon>Myida</taxon>
        <taxon>Myoidea</taxon>
        <taxon>Myidae</taxon>
        <taxon>Mya</taxon>
    </lineage>
</organism>
<dbReference type="SUPFAM" id="SSF49599">
    <property type="entry name" value="TRAF domain-like"/>
    <property type="match status" value="2"/>
</dbReference>
<dbReference type="EMBL" id="CP111024">
    <property type="protein sequence ID" value="WAR24375.1"/>
    <property type="molecule type" value="Genomic_DNA"/>
</dbReference>